<keyword evidence="9" id="KW-1185">Reference proteome</keyword>
<evidence type="ECO:0000256" key="4">
    <source>
        <dbReference type="ARBA" id="ARBA00023027"/>
    </source>
</evidence>
<dbReference type="Gene3D" id="3.40.50.720">
    <property type="entry name" value="NAD(P)-binding Rossmann-like Domain"/>
    <property type="match status" value="1"/>
</dbReference>
<evidence type="ECO:0000259" key="7">
    <source>
        <dbReference type="Pfam" id="PF14824"/>
    </source>
</evidence>
<dbReference type="Proteomes" id="UP000198901">
    <property type="component" value="Unassembled WGS sequence"/>
</dbReference>
<comment type="pathway">
    <text evidence="1">Porphyrin-containing compound metabolism; siroheme biosynthesis; sirohydrochlorin from precorrin-2: step 1/1.</text>
</comment>
<dbReference type="PANTHER" id="PTHR35330:SF1">
    <property type="entry name" value="SIROHEME BIOSYNTHESIS PROTEIN MET8"/>
    <property type="match status" value="1"/>
</dbReference>
<dbReference type="NCBIfam" id="TIGR01470">
    <property type="entry name" value="cysG_Nterm"/>
    <property type="match status" value="1"/>
</dbReference>
<dbReference type="UniPathway" id="UPA00262">
    <property type="reaction ID" value="UER00222"/>
</dbReference>
<dbReference type="GO" id="GO:0004325">
    <property type="term" value="F:ferrochelatase activity"/>
    <property type="evidence" value="ECO:0007669"/>
    <property type="project" value="InterPro"/>
</dbReference>
<dbReference type="OrthoDB" id="45564at2"/>
<dbReference type="Pfam" id="PF14824">
    <property type="entry name" value="Sirohm_synth_M"/>
    <property type="match status" value="1"/>
</dbReference>
<organism evidence="8 9">
    <name type="scientific">Siphonobacter aquaeclarae</name>
    <dbReference type="NCBI Taxonomy" id="563176"/>
    <lineage>
        <taxon>Bacteria</taxon>
        <taxon>Pseudomonadati</taxon>
        <taxon>Bacteroidota</taxon>
        <taxon>Cytophagia</taxon>
        <taxon>Cytophagales</taxon>
        <taxon>Cytophagaceae</taxon>
        <taxon>Siphonobacter</taxon>
    </lineage>
</organism>
<dbReference type="InterPro" id="IPR006367">
    <property type="entry name" value="Sirohaem_synthase_N"/>
</dbReference>
<dbReference type="EMBL" id="FNGS01000004">
    <property type="protein sequence ID" value="SDM06570.1"/>
    <property type="molecule type" value="Genomic_DNA"/>
</dbReference>
<keyword evidence="5" id="KW-0627">Porphyrin biosynthesis</keyword>
<dbReference type="InterPro" id="IPR036291">
    <property type="entry name" value="NAD(P)-bd_dom_sf"/>
</dbReference>
<evidence type="ECO:0000256" key="3">
    <source>
        <dbReference type="ARBA" id="ARBA00023002"/>
    </source>
</evidence>
<dbReference type="GO" id="GO:0019354">
    <property type="term" value="P:siroheme biosynthetic process"/>
    <property type="evidence" value="ECO:0007669"/>
    <property type="project" value="UniProtKB-UniPathway"/>
</dbReference>
<evidence type="ECO:0000313" key="9">
    <source>
        <dbReference type="Proteomes" id="UP000198901"/>
    </source>
</evidence>
<dbReference type="STRING" id="563176.SAMN04488090_2485"/>
<name>A0A1G9Q6D3_9BACT</name>
<dbReference type="SUPFAM" id="SSF75615">
    <property type="entry name" value="Siroheme synthase middle domains-like"/>
    <property type="match status" value="1"/>
</dbReference>
<dbReference type="RefSeq" id="WP_093202377.1">
    <property type="nucleotide sequence ID" value="NZ_FNGS01000004.1"/>
</dbReference>
<proteinExistence type="predicted"/>
<dbReference type="SUPFAM" id="SSF51735">
    <property type="entry name" value="NAD(P)-binding Rossmann-fold domains"/>
    <property type="match status" value="1"/>
</dbReference>
<keyword evidence="4" id="KW-0520">NAD</keyword>
<feature type="domain" description="Siroheme synthase central" evidence="7">
    <location>
        <begin position="122"/>
        <end position="145"/>
    </location>
</feature>
<dbReference type="AlphaFoldDB" id="A0A1G9Q6D3"/>
<evidence type="ECO:0000256" key="2">
    <source>
        <dbReference type="ARBA" id="ARBA00012400"/>
    </source>
</evidence>
<dbReference type="InterPro" id="IPR028161">
    <property type="entry name" value="Met8-like"/>
</dbReference>
<dbReference type="EC" id="1.3.1.76" evidence="2"/>
<keyword evidence="3" id="KW-0560">Oxidoreductase</keyword>
<protein>
    <recommendedName>
        <fullName evidence="2">precorrin-2 dehydrogenase</fullName>
        <ecNumber evidence="2">1.3.1.76</ecNumber>
    </recommendedName>
</protein>
<evidence type="ECO:0000256" key="5">
    <source>
        <dbReference type="ARBA" id="ARBA00023244"/>
    </source>
</evidence>
<evidence type="ECO:0000313" key="8">
    <source>
        <dbReference type="EMBL" id="SDM06570.1"/>
    </source>
</evidence>
<accession>A0A1G9Q6D3</accession>
<comment type="catalytic activity">
    <reaction evidence="6">
        <text>precorrin-2 + NAD(+) = sirohydrochlorin + NADH + 2 H(+)</text>
        <dbReference type="Rhea" id="RHEA:15613"/>
        <dbReference type="ChEBI" id="CHEBI:15378"/>
        <dbReference type="ChEBI" id="CHEBI:57540"/>
        <dbReference type="ChEBI" id="CHEBI:57945"/>
        <dbReference type="ChEBI" id="CHEBI:58351"/>
        <dbReference type="ChEBI" id="CHEBI:58827"/>
        <dbReference type="EC" id="1.3.1.76"/>
    </reaction>
</comment>
<evidence type="ECO:0000256" key="1">
    <source>
        <dbReference type="ARBA" id="ARBA00005010"/>
    </source>
</evidence>
<dbReference type="GO" id="GO:0043115">
    <property type="term" value="F:precorrin-2 dehydrogenase activity"/>
    <property type="evidence" value="ECO:0007669"/>
    <property type="project" value="UniProtKB-EC"/>
</dbReference>
<dbReference type="PANTHER" id="PTHR35330">
    <property type="entry name" value="SIROHEME BIOSYNTHESIS PROTEIN MET8"/>
    <property type="match status" value="1"/>
</dbReference>
<reference evidence="8 9" key="1">
    <citation type="submission" date="2016-10" db="EMBL/GenBank/DDBJ databases">
        <authorList>
            <person name="de Groot N.N."/>
        </authorList>
    </citation>
    <scope>NUCLEOTIDE SEQUENCE [LARGE SCALE GENOMIC DNA]</scope>
    <source>
        <strain evidence="8 9">DSM 21668</strain>
    </source>
</reference>
<dbReference type="Pfam" id="PF13241">
    <property type="entry name" value="NAD_binding_7"/>
    <property type="match status" value="1"/>
</dbReference>
<dbReference type="InterPro" id="IPR028281">
    <property type="entry name" value="Sirohaem_synthase_central"/>
</dbReference>
<sequence>MNQLFPVFLKLEHLHVLLVGGGNVGLEKLTALLANSPEARVTVVATYFLPEMQQLASDRVLLHERAFQWEDLDEKDLVILATDDRALHAAICEKTRRMRLLTNVADTPDLCDFYLSSVVRKGDLKIAISTNGKSPTVAKRLREFLTDVIPDNIQDILDNLTVIRNRIQGDFKEKVDQLNKLTEGLIHKKPE</sequence>
<gene>
    <name evidence="8" type="ORF">SAMN04488090_2485</name>
</gene>
<evidence type="ECO:0000256" key="6">
    <source>
        <dbReference type="ARBA" id="ARBA00047561"/>
    </source>
</evidence>
<dbReference type="Gene3D" id="3.30.160.110">
    <property type="entry name" value="Siroheme synthase, domain 2"/>
    <property type="match status" value="1"/>
</dbReference>